<organism evidence="1 2">
    <name type="scientific">Ranatra chinensis</name>
    <dbReference type="NCBI Taxonomy" id="642074"/>
    <lineage>
        <taxon>Eukaryota</taxon>
        <taxon>Metazoa</taxon>
        <taxon>Ecdysozoa</taxon>
        <taxon>Arthropoda</taxon>
        <taxon>Hexapoda</taxon>
        <taxon>Insecta</taxon>
        <taxon>Pterygota</taxon>
        <taxon>Neoptera</taxon>
        <taxon>Paraneoptera</taxon>
        <taxon>Hemiptera</taxon>
        <taxon>Heteroptera</taxon>
        <taxon>Panheteroptera</taxon>
        <taxon>Nepomorpha</taxon>
        <taxon>Nepidae</taxon>
        <taxon>Ranatrinae</taxon>
        <taxon>Ranatra</taxon>
    </lineage>
</organism>
<evidence type="ECO:0000313" key="2">
    <source>
        <dbReference type="Proteomes" id="UP001558652"/>
    </source>
</evidence>
<name>A0ABD0YAL1_9HEMI</name>
<gene>
    <name evidence="1" type="ORF">AAG570_002047</name>
</gene>
<accession>A0ABD0YAL1</accession>
<protein>
    <submittedName>
        <fullName evidence="1">Uncharacterized protein</fullName>
    </submittedName>
</protein>
<proteinExistence type="predicted"/>
<reference evidence="1 2" key="1">
    <citation type="submission" date="2024-07" db="EMBL/GenBank/DDBJ databases">
        <title>Chromosome-level genome assembly of the water stick insect Ranatra chinensis (Heteroptera: Nepidae).</title>
        <authorList>
            <person name="Liu X."/>
        </authorList>
    </citation>
    <scope>NUCLEOTIDE SEQUENCE [LARGE SCALE GENOMIC DNA]</scope>
    <source>
        <strain evidence="1">Cailab_2021Rc</strain>
        <tissue evidence="1">Muscle</tissue>
    </source>
</reference>
<dbReference type="AlphaFoldDB" id="A0ABD0YAL1"/>
<sequence length="139" mass="13834">MAQLAAAAVGEGEAAVAVESDGRGDGAKVGEGTRVGVEALPLRRRWVTLVRRVLIEEAVGSGGGGVGSGEEGVVVVEGGADDGGVVVAADVVGGVVAPSRNVGDRSLLKHIPQSTTTASQFPIDTALASRCLCRIKSST</sequence>
<dbReference type="Proteomes" id="UP001558652">
    <property type="component" value="Unassembled WGS sequence"/>
</dbReference>
<dbReference type="EMBL" id="JBFDAA010000011">
    <property type="protein sequence ID" value="KAL1124277.1"/>
    <property type="molecule type" value="Genomic_DNA"/>
</dbReference>
<comment type="caution">
    <text evidence="1">The sequence shown here is derived from an EMBL/GenBank/DDBJ whole genome shotgun (WGS) entry which is preliminary data.</text>
</comment>
<evidence type="ECO:0000313" key="1">
    <source>
        <dbReference type="EMBL" id="KAL1124277.1"/>
    </source>
</evidence>
<keyword evidence="2" id="KW-1185">Reference proteome</keyword>